<name>A0A4Z1DUV9_9STRE</name>
<dbReference type="InterPro" id="IPR050587">
    <property type="entry name" value="GNT1/Glycosyltrans_8"/>
</dbReference>
<reference evidence="1 2" key="1">
    <citation type="submission" date="2019-04" db="EMBL/GenBank/DDBJ databases">
        <title>Genome sequencing of Streptococcus rubneri DSM 26920(T).</title>
        <authorList>
            <person name="Kook J.-K."/>
            <person name="Park S.-N."/>
            <person name="Lim Y.K."/>
        </authorList>
    </citation>
    <scope>NUCLEOTIDE SEQUENCE [LARGE SCALE GENOMIC DNA]</scope>
    <source>
        <strain evidence="1 2">DSM 26920</strain>
    </source>
</reference>
<dbReference type="CDD" id="cd04194">
    <property type="entry name" value="GT8_A4GalT_like"/>
    <property type="match status" value="1"/>
</dbReference>
<dbReference type="Proteomes" id="UP000297986">
    <property type="component" value="Unassembled WGS sequence"/>
</dbReference>
<evidence type="ECO:0000313" key="2">
    <source>
        <dbReference type="Proteomes" id="UP000297986"/>
    </source>
</evidence>
<protein>
    <submittedName>
        <fullName evidence="1">Glycosyltransferase family 8 protein</fullName>
    </submittedName>
</protein>
<dbReference type="Pfam" id="PF01501">
    <property type="entry name" value="Glyco_transf_8"/>
    <property type="match status" value="1"/>
</dbReference>
<accession>A0A4Z1DUV9</accession>
<dbReference type="EMBL" id="SRRP01000001">
    <property type="protein sequence ID" value="TGN92463.1"/>
    <property type="molecule type" value="Genomic_DNA"/>
</dbReference>
<dbReference type="SUPFAM" id="SSF53448">
    <property type="entry name" value="Nucleotide-diphospho-sugar transferases"/>
    <property type="match status" value="1"/>
</dbReference>
<sequence>MSRKAVVFVAELSYMEKLEIAIKSLCAHHHHLKIYVLNENIPTEWFQLMNHRLATIDSEILNCRVAAESFKQFSLPSSHLHYATFFRYCIPELVEEDRVLYLDCDMIVTKSLSDLFEVDLDGCGLGAVEDRPTTREGFNAGLLVLDLAWWRNHQTTQALFDLTKEHHQHVYGDQGILNHYFKDAWLRLPLTYNLQVGSDKDQHQYGDLAWYDEFQGLPAVIHYTSHNKPWTAKRFNRFREIWWFYYALSWEDNLLRKPLMQQRLEDLVGEFPYHTAVYTHSADLHEVELLLKAFPDVAFHVLAHTHFGFGLIQLERYPNLILYPAFDPLTSRKVLEKIDFYLDINPYGEVDQITQKIHQLGKPIYSFVSTNHDQTGQNHLFEDQQVDQMIEAIRQYLKTVEK</sequence>
<keyword evidence="2" id="KW-1185">Reference proteome</keyword>
<dbReference type="AlphaFoldDB" id="A0A4Z1DUV9"/>
<dbReference type="InterPro" id="IPR002495">
    <property type="entry name" value="Glyco_trans_8"/>
</dbReference>
<comment type="caution">
    <text evidence="1">The sequence shown here is derived from an EMBL/GenBank/DDBJ whole genome shotgun (WGS) entry which is preliminary data.</text>
</comment>
<dbReference type="Gene3D" id="3.90.550.10">
    <property type="entry name" value="Spore Coat Polysaccharide Biosynthesis Protein SpsA, Chain A"/>
    <property type="match status" value="1"/>
</dbReference>
<organism evidence="1 2">
    <name type="scientific">Streptococcus rubneri</name>
    <dbReference type="NCBI Taxonomy" id="1234680"/>
    <lineage>
        <taxon>Bacteria</taxon>
        <taxon>Bacillati</taxon>
        <taxon>Bacillota</taxon>
        <taxon>Bacilli</taxon>
        <taxon>Lactobacillales</taxon>
        <taxon>Streptococcaceae</taxon>
        <taxon>Streptococcus</taxon>
    </lineage>
</organism>
<gene>
    <name evidence="1" type="ORF">E5S68_05925</name>
</gene>
<keyword evidence="1" id="KW-0808">Transferase</keyword>
<proteinExistence type="predicted"/>
<dbReference type="RefSeq" id="WP_135782740.1">
    <property type="nucleotide sequence ID" value="NZ_MRXY01000003.1"/>
</dbReference>
<dbReference type="OrthoDB" id="796510at2"/>
<evidence type="ECO:0000313" key="1">
    <source>
        <dbReference type="EMBL" id="TGN92463.1"/>
    </source>
</evidence>
<dbReference type="PANTHER" id="PTHR11183">
    <property type="entry name" value="GLYCOGENIN SUBFAMILY MEMBER"/>
    <property type="match status" value="1"/>
</dbReference>
<dbReference type="InterPro" id="IPR029044">
    <property type="entry name" value="Nucleotide-diphossugar_trans"/>
</dbReference>
<dbReference type="GO" id="GO:0016757">
    <property type="term" value="F:glycosyltransferase activity"/>
    <property type="evidence" value="ECO:0007669"/>
    <property type="project" value="InterPro"/>
</dbReference>